<evidence type="ECO:0000313" key="2">
    <source>
        <dbReference type="Proteomes" id="UP000231453"/>
    </source>
</evidence>
<dbReference type="AlphaFoldDB" id="A0A2M7V9G0"/>
<proteinExistence type="predicted"/>
<dbReference type="Proteomes" id="UP000231453">
    <property type="component" value="Unassembled WGS sequence"/>
</dbReference>
<reference evidence="2" key="1">
    <citation type="submission" date="2017-09" db="EMBL/GenBank/DDBJ databases">
        <title>Depth-based differentiation of microbial function through sediment-hosted aquifers and enrichment of novel symbionts in the deep terrestrial subsurface.</title>
        <authorList>
            <person name="Probst A.J."/>
            <person name="Ladd B."/>
            <person name="Jarett J.K."/>
            <person name="Geller-Mcgrath D.E."/>
            <person name="Sieber C.M.K."/>
            <person name="Emerson J.B."/>
            <person name="Anantharaman K."/>
            <person name="Thomas B.C."/>
            <person name="Malmstrom R."/>
            <person name="Stieglmeier M."/>
            <person name="Klingl A."/>
            <person name="Woyke T."/>
            <person name="Ryan C.M."/>
            <person name="Banfield J.F."/>
        </authorList>
    </citation>
    <scope>NUCLEOTIDE SEQUENCE [LARGE SCALE GENOMIC DNA]</scope>
</reference>
<organism evidence="1 2">
    <name type="scientific">Candidatus Magasanikbacteria bacterium CG_4_10_14_0_2_um_filter_33_14</name>
    <dbReference type="NCBI Taxonomy" id="1974636"/>
    <lineage>
        <taxon>Bacteria</taxon>
        <taxon>Candidatus Magasanikiibacteriota</taxon>
    </lineage>
</organism>
<name>A0A2M7V9G0_9BACT</name>
<gene>
    <name evidence="1" type="ORF">COX80_04315</name>
</gene>
<dbReference type="EMBL" id="PFPL01000052">
    <property type="protein sequence ID" value="PIZ95489.1"/>
    <property type="molecule type" value="Genomic_DNA"/>
</dbReference>
<comment type="caution">
    <text evidence="1">The sequence shown here is derived from an EMBL/GenBank/DDBJ whole genome shotgun (WGS) entry which is preliminary data.</text>
</comment>
<evidence type="ECO:0000313" key="1">
    <source>
        <dbReference type="EMBL" id="PIZ95489.1"/>
    </source>
</evidence>
<accession>A0A2M7V9G0</accession>
<protein>
    <submittedName>
        <fullName evidence="1">Uncharacterized protein</fullName>
    </submittedName>
</protein>
<sequence>MSRQLSKNIRLDYQSKKFKVSPTRQAYQTDKILREFTQSRKHLIEEYSLLNGGVSLHLLIALQPILWS</sequence>